<dbReference type="InterPro" id="IPR012944">
    <property type="entry name" value="SusD_RagB_dom"/>
</dbReference>
<comment type="caution">
    <text evidence="9">The sequence shown here is derived from an EMBL/GenBank/DDBJ whole genome shotgun (WGS) entry which is preliminary data.</text>
</comment>
<evidence type="ECO:0000259" key="7">
    <source>
        <dbReference type="Pfam" id="PF07980"/>
    </source>
</evidence>
<evidence type="ECO:0000256" key="5">
    <source>
        <dbReference type="ARBA" id="ARBA00023237"/>
    </source>
</evidence>
<dbReference type="AlphaFoldDB" id="A0A840CT29"/>
<evidence type="ECO:0000313" key="10">
    <source>
        <dbReference type="Proteomes" id="UP000555103"/>
    </source>
</evidence>
<dbReference type="Pfam" id="PF07980">
    <property type="entry name" value="SusD_RagB"/>
    <property type="match status" value="1"/>
</dbReference>
<feature type="domain" description="RagB/SusD" evidence="7">
    <location>
        <begin position="380"/>
        <end position="564"/>
    </location>
</feature>
<dbReference type="InterPro" id="IPR011990">
    <property type="entry name" value="TPR-like_helical_dom_sf"/>
</dbReference>
<feature type="chain" id="PRO_5032941105" description="Starch-binding associating with outer membrane" evidence="6">
    <location>
        <begin position="19"/>
        <end position="565"/>
    </location>
</feature>
<accession>A0A840CT29</accession>
<evidence type="ECO:0000256" key="1">
    <source>
        <dbReference type="ARBA" id="ARBA00004442"/>
    </source>
</evidence>
<comment type="similarity">
    <text evidence="2">Belongs to the SusD family.</text>
</comment>
<keyword evidence="5" id="KW-0998">Cell outer membrane</keyword>
<dbReference type="RefSeq" id="WP_183308141.1">
    <property type="nucleotide sequence ID" value="NZ_JACIEP010000012.1"/>
</dbReference>
<evidence type="ECO:0000256" key="4">
    <source>
        <dbReference type="ARBA" id="ARBA00023136"/>
    </source>
</evidence>
<feature type="domain" description="SusD-like N-terminal" evidence="8">
    <location>
        <begin position="22"/>
        <end position="230"/>
    </location>
</feature>
<evidence type="ECO:0000256" key="3">
    <source>
        <dbReference type="ARBA" id="ARBA00022729"/>
    </source>
</evidence>
<reference evidence="9 10" key="1">
    <citation type="submission" date="2020-08" db="EMBL/GenBank/DDBJ databases">
        <title>Genomic Encyclopedia of Type Strains, Phase IV (KMG-IV): sequencing the most valuable type-strain genomes for metagenomic binning, comparative biology and taxonomic classification.</title>
        <authorList>
            <person name="Goeker M."/>
        </authorList>
    </citation>
    <scope>NUCLEOTIDE SEQUENCE [LARGE SCALE GENOMIC DNA]</scope>
    <source>
        <strain evidence="9 10">DSM 104969</strain>
    </source>
</reference>
<comment type="subcellular location">
    <subcellularLocation>
        <location evidence="1">Cell outer membrane</location>
    </subcellularLocation>
</comment>
<dbReference type="Proteomes" id="UP000555103">
    <property type="component" value="Unassembled WGS sequence"/>
</dbReference>
<dbReference type="Pfam" id="PF14322">
    <property type="entry name" value="SusD-like_3"/>
    <property type="match status" value="1"/>
</dbReference>
<evidence type="ECO:0000256" key="2">
    <source>
        <dbReference type="ARBA" id="ARBA00006275"/>
    </source>
</evidence>
<evidence type="ECO:0000313" key="9">
    <source>
        <dbReference type="EMBL" id="MBB4037288.1"/>
    </source>
</evidence>
<evidence type="ECO:0008006" key="11">
    <source>
        <dbReference type="Google" id="ProtNLM"/>
    </source>
</evidence>
<keyword evidence="4" id="KW-0472">Membrane</keyword>
<feature type="signal peptide" evidence="6">
    <location>
        <begin position="1"/>
        <end position="18"/>
    </location>
</feature>
<dbReference type="SUPFAM" id="SSF48452">
    <property type="entry name" value="TPR-like"/>
    <property type="match status" value="1"/>
</dbReference>
<sequence>MKKIIYYILIPAMLMLNAACSDFLDEESKTDIDKGKYMLNASEAETVLLGVYRNMVTDAMYGYHMSILFTMGTDISQVEGSTNENFRIIPTNSFSANQAEIQNTWATLYNSIYNANDFIEEIQRKMVNYTDTDKSLATIYIAEARGLRALYNFELVRRYGNIALMANTAMSSQHPSSFVQEDPIKVYEFIEQDLLYAIENLPYAIDDSSRRNSSFRLSKGSVLGLLAKVYATWAGYPIKDESKWEKAAKTAQILIESGKHDLLEDYEQLWKNSGAGVWDSKESLIEVSFYSPTTTGAATDPVGRIGKWNGVKATAIAGERGSNAGNVKVVHTFILDWRNYEGDKRRDIAVANYRYDPQKTLWVKGASDTEDIAIANDADPLKKQKEKQNYTPGKWDTEKYVPQSNKLINNDKSNVNWYILRYADVLLIYAEALNEWKKSPTAEAYTAVNIVRRRGYGLPTNTTSNVADLPSGLNEDGFRQAIRKERAFELAFEGHRRLDLIRWGIYYETVKETAGALGTWWSSSDSPNYAVAKPGFTTKGKHELFPIPQRDMDLMSQFKQNPGWQ</sequence>
<organism evidence="9 10">
    <name type="scientific">Dysgonomonas hofstadii</name>
    <dbReference type="NCBI Taxonomy" id="637886"/>
    <lineage>
        <taxon>Bacteria</taxon>
        <taxon>Pseudomonadati</taxon>
        <taxon>Bacteroidota</taxon>
        <taxon>Bacteroidia</taxon>
        <taxon>Bacteroidales</taxon>
        <taxon>Dysgonomonadaceae</taxon>
        <taxon>Dysgonomonas</taxon>
    </lineage>
</organism>
<dbReference type="GO" id="GO:0009279">
    <property type="term" value="C:cell outer membrane"/>
    <property type="evidence" value="ECO:0007669"/>
    <property type="project" value="UniProtKB-SubCell"/>
</dbReference>
<dbReference type="CDD" id="cd08977">
    <property type="entry name" value="SusD"/>
    <property type="match status" value="1"/>
</dbReference>
<proteinExistence type="inferred from homology"/>
<evidence type="ECO:0000256" key="6">
    <source>
        <dbReference type="SAM" id="SignalP"/>
    </source>
</evidence>
<evidence type="ECO:0000259" key="8">
    <source>
        <dbReference type="Pfam" id="PF14322"/>
    </source>
</evidence>
<keyword evidence="10" id="KW-1185">Reference proteome</keyword>
<dbReference type="InterPro" id="IPR033985">
    <property type="entry name" value="SusD-like_N"/>
</dbReference>
<dbReference type="EMBL" id="JACIEP010000012">
    <property type="protein sequence ID" value="MBB4037288.1"/>
    <property type="molecule type" value="Genomic_DNA"/>
</dbReference>
<name>A0A840CT29_9BACT</name>
<keyword evidence="3 6" id="KW-0732">Signal</keyword>
<protein>
    <recommendedName>
        <fullName evidence="11">Starch-binding associating with outer membrane</fullName>
    </recommendedName>
</protein>
<gene>
    <name evidence="9" type="ORF">GGR21_003205</name>
</gene>
<dbReference type="Gene3D" id="1.25.40.390">
    <property type="match status" value="1"/>
</dbReference>